<feature type="region of interest" description="Disordered" evidence="1">
    <location>
        <begin position="533"/>
        <end position="648"/>
    </location>
</feature>
<name>A0A9P8M2X7_9HYPO</name>
<feature type="region of interest" description="Disordered" evidence="1">
    <location>
        <begin position="352"/>
        <end position="415"/>
    </location>
</feature>
<sequence>MQSAEQFTCQVPRWTLQRPALQPPTVTVARQRPNARFKWHRNMEAPPTSMLHLKLPRQSTQSAIPVACLIAALRDFSPSPSTNLRDVASAFHTISSCIIAANMTGRRRRASTSSVETVDTSQIRWRQESSVVRSVPKATSSDDWPIFELQDAIVLDKDGEKIKNALHAGHEGPFIVRGNLIIDDPAQRTHLIMRVRSATPLEIRRCTSYSIGESPDGKPLIWVSGQGGWYEIDPCPAYKPMYNKMCEATTMFYNMLDIYTDDPPRKTKKVKNSAVMDELDQVFHKYAARIGDGATREEVHERADEHSAFFIDQFSQDVDTWKPTAFYKYITTKHVELGHRIREAMEKLRLQVHSSDAEHSSREKARSRSIKSSSVEVTDEKAVQASQRPRPASTAPKTAEKPSQEATPAPVPVMPLYVAGGQDDAADSPLGSALAALEDVYSSTGASKTGMTYRQTLTKLFFSRYFPTYKDSRPGSYKQGVEDALHYYSKALVETLDPKYHTHEIFSVLQELATTPFQPRAYKPSDFPIILVPRKSQPRKGTASLQPSIDPSGSTEDDPQHHSAVPETPRPQGKRPTRTPGKSALRPVNRAPKRPRDEFESDDDGSPGAKRSHYFAEDDSMDGAPDLNSQDENDTDNDAGADSTEAKSKSGIELIKLVIRADRIPDSSPRGPHDMWTCDEQGCDYIVRGGDQEECQQRIQQHFRDHEKQLARVNLAMTEGARNHMPIKYAYFPPFLIQVCFDAPLPRHSYPVPPLPLPPPAPPRSPSSLFPPIAAAAAATSQGTPASTPVSPDLSGLARGRFRALVERFRRSNNPRRGAARSKK</sequence>
<evidence type="ECO:0000256" key="1">
    <source>
        <dbReference type="SAM" id="MobiDB-lite"/>
    </source>
</evidence>
<accession>A0A9P8M2X7</accession>
<protein>
    <recommendedName>
        <fullName evidence="4">DNA (cytosine-5)-methyltransferase 1 replication foci domain-containing protein</fullName>
    </recommendedName>
</protein>
<evidence type="ECO:0000313" key="2">
    <source>
        <dbReference type="EMBL" id="KAH0592963.1"/>
    </source>
</evidence>
<feature type="compositionally biased region" description="Pro residues" evidence="1">
    <location>
        <begin position="756"/>
        <end position="765"/>
    </location>
</feature>
<proteinExistence type="predicted"/>
<evidence type="ECO:0000313" key="3">
    <source>
        <dbReference type="Proteomes" id="UP000764110"/>
    </source>
</evidence>
<organism evidence="2 3">
    <name type="scientific">Metarhizium humberi</name>
    <dbReference type="NCBI Taxonomy" id="2596975"/>
    <lineage>
        <taxon>Eukaryota</taxon>
        <taxon>Fungi</taxon>
        <taxon>Dikarya</taxon>
        <taxon>Ascomycota</taxon>
        <taxon>Pezizomycotina</taxon>
        <taxon>Sordariomycetes</taxon>
        <taxon>Hypocreomycetidae</taxon>
        <taxon>Hypocreales</taxon>
        <taxon>Clavicipitaceae</taxon>
        <taxon>Metarhizium</taxon>
    </lineage>
</organism>
<dbReference type="EMBL" id="JACEFI010000024">
    <property type="protein sequence ID" value="KAH0592963.1"/>
    <property type="molecule type" value="Genomic_DNA"/>
</dbReference>
<feature type="compositionally biased region" description="Basic and acidic residues" evidence="1">
    <location>
        <begin position="352"/>
        <end position="366"/>
    </location>
</feature>
<reference evidence="2 3" key="1">
    <citation type="submission" date="2020-07" db="EMBL/GenBank/DDBJ databases">
        <title>Metarhizium humberi genome.</title>
        <authorList>
            <person name="Lysoe E."/>
        </authorList>
    </citation>
    <scope>NUCLEOTIDE SEQUENCE [LARGE SCALE GENOMIC DNA]</scope>
    <source>
        <strain evidence="2 3">ESALQ1638</strain>
    </source>
</reference>
<keyword evidence="3" id="KW-1185">Reference proteome</keyword>
<feature type="region of interest" description="Disordered" evidence="1">
    <location>
        <begin position="756"/>
        <end position="797"/>
    </location>
</feature>
<dbReference type="AlphaFoldDB" id="A0A9P8M2X7"/>
<feature type="compositionally biased region" description="Low complexity" evidence="1">
    <location>
        <begin position="766"/>
        <end position="789"/>
    </location>
</feature>
<comment type="caution">
    <text evidence="2">The sequence shown here is derived from an EMBL/GenBank/DDBJ whole genome shotgun (WGS) entry which is preliminary data.</text>
</comment>
<feature type="compositionally biased region" description="Acidic residues" evidence="1">
    <location>
        <begin position="629"/>
        <end position="639"/>
    </location>
</feature>
<evidence type="ECO:0008006" key="4">
    <source>
        <dbReference type="Google" id="ProtNLM"/>
    </source>
</evidence>
<feature type="compositionally biased region" description="Polar residues" evidence="1">
    <location>
        <begin position="543"/>
        <end position="554"/>
    </location>
</feature>
<gene>
    <name evidence="2" type="ORF">MHUMG1_09210</name>
</gene>
<dbReference type="Proteomes" id="UP000764110">
    <property type="component" value="Unassembled WGS sequence"/>
</dbReference>